<dbReference type="SUPFAM" id="SSF53850">
    <property type="entry name" value="Periplasmic binding protein-like II"/>
    <property type="match status" value="1"/>
</dbReference>
<feature type="domain" description="HTH lysR-type" evidence="5">
    <location>
        <begin position="1"/>
        <end position="58"/>
    </location>
</feature>
<evidence type="ECO:0000256" key="4">
    <source>
        <dbReference type="ARBA" id="ARBA00023163"/>
    </source>
</evidence>
<evidence type="ECO:0000256" key="3">
    <source>
        <dbReference type="ARBA" id="ARBA00023125"/>
    </source>
</evidence>
<protein>
    <submittedName>
        <fullName evidence="7">DNA-binding transcriptional regulator, LysR family</fullName>
    </submittedName>
    <submittedName>
        <fullName evidence="6">LysR family transcriptional regulator</fullName>
    </submittedName>
</protein>
<name>A0A1G6YTW4_9BACL</name>
<evidence type="ECO:0000256" key="2">
    <source>
        <dbReference type="ARBA" id="ARBA00023015"/>
    </source>
</evidence>
<reference evidence="6 9" key="2">
    <citation type="submission" date="2018-12" db="EMBL/GenBank/DDBJ databases">
        <title>Comparitive functional genomics of dry heat resistant strains isolated from the viking spacecraft.</title>
        <authorList>
            <person name="Seuylemezian A."/>
            <person name="Vaishampayan P."/>
        </authorList>
    </citation>
    <scope>NUCLEOTIDE SEQUENCE [LARGE SCALE GENOMIC DNA]</scope>
    <source>
        <strain evidence="6 9">M6-11</strain>
    </source>
</reference>
<reference evidence="7 8" key="1">
    <citation type="submission" date="2016-10" db="EMBL/GenBank/DDBJ databases">
        <authorList>
            <person name="de Groot N.N."/>
        </authorList>
    </citation>
    <scope>NUCLEOTIDE SEQUENCE [LARGE SCALE GENOMIC DNA]</scope>
    <source>
        <strain evidence="7 8">CGMCC 1.6762</strain>
    </source>
</reference>
<dbReference type="PROSITE" id="PS50931">
    <property type="entry name" value="HTH_LYSR"/>
    <property type="match status" value="1"/>
</dbReference>
<dbReference type="Proteomes" id="UP000198823">
    <property type="component" value="Unassembled WGS sequence"/>
</dbReference>
<dbReference type="FunFam" id="1.10.10.10:FF:000001">
    <property type="entry name" value="LysR family transcriptional regulator"/>
    <property type="match status" value="1"/>
</dbReference>
<dbReference type="Gene3D" id="3.40.190.10">
    <property type="entry name" value="Periplasmic binding protein-like II"/>
    <property type="match status" value="2"/>
</dbReference>
<dbReference type="EMBL" id="FNAR01000002">
    <property type="protein sequence ID" value="SDD93087.1"/>
    <property type="molecule type" value="Genomic_DNA"/>
</dbReference>
<dbReference type="STRING" id="426756.SAMN04488126_10262"/>
<evidence type="ECO:0000313" key="7">
    <source>
        <dbReference type="EMBL" id="SDD93087.1"/>
    </source>
</evidence>
<comment type="similarity">
    <text evidence="1">Belongs to the LysR transcriptional regulatory family.</text>
</comment>
<dbReference type="PRINTS" id="PR00039">
    <property type="entry name" value="HTHLYSR"/>
</dbReference>
<dbReference type="PANTHER" id="PTHR30126">
    <property type="entry name" value="HTH-TYPE TRANSCRIPTIONAL REGULATOR"/>
    <property type="match status" value="1"/>
</dbReference>
<evidence type="ECO:0000256" key="1">
    <source>
        <dbReference type="ARBA" id="ARBA00009437"/>
    </source>
</evidence>
<keyword evidence="4" id="KW-0804">Transcription</keyword>
<accession>A0A1G6YTW4</accession>
<dbReference type="InterPro" id="IPR036388">
    <property type="entry name" value="WH-like_DNA-bd_sf"/>
</dbReference>
<dbReference type="AlphaFoldDB" id="A0A1G6YTW4"/>
<dbReference type="OrthoDB" id="9785745at2"/>
<dbReference type="InterPro" id="IPR000847">
    <property type="entry name" value="LysR_HTH_N"/>
</dbReference>
<dbReference type="Gene3D" id="1.10.10.10">
    <property type="entry name" value="Winged helix-like DNA-binding domain superfamily/Winged helix DNA-binding domain"/>
    <property type="match status" value="1"/>
</dbReference>
<dbReference type="EMBL" id="RWGW01000003">
    <property type="protein sequence ID" value="RSK36640.1"/>
    <property type="molecule type" value="Genomic_DNA"/>
</dbReference>
<dbReference type="InterPro" id="IPR036390">
    <property type="entry name" value="WH_DNA-bd_sf"/>
</dbReference>
<dbReference type="GO" id="GO:0003700">
    <property type="term" value="F:DNA-binding transcription factor activity"/>
    <property type="evidence" value="ECO:0007669"/>
    <property type="project" value="InterPro"/>
</dbReference>
<dbReference type="SUPFAM" id="SSF46785">
    <property type="entry name" value="Winged helix' DNA-binding domain"/>
    <property type="match status" value="1"/>
</dbReference>
<dbReference type="InterPro" id="IPR005119">
    <property type="entry name" value="LysR_subst-bd"/>
</dbReference>
<dbReference type="Proteomes" id="UP000272481">
    <property type="component" value="Unassembled WGS sequence"/>
</dbReference>
<keyword evidence="2" id="KW-0805">Transcription regulation</keyword>
<evidence type="ECO:0000313" key="8">
    <source>
        <dbReference type="Proteomes" id="UP000198823"/>
    </source>
</evidence>
<organism evidence="7 8">
    <name type="scientific">Bhargavaea beijingensis</name>
    <dbReference type="NCBI Taxonomy" id="426756"/>
    <lineage>
        <taxon>Bacteria</taxon>
        <taxon>Bacillati</taxon>
        <taxon>Bacillota</taxon>
        <taxon>Bacilli</taxon>
        <taxon>Bacillales</taxon>
        <taxon>Caryophanaceae</taxon>
        <taxon>Bhargavaea</taxon>
    </lineage>
</organism>
<dbReference type="GO" id="GO:0000976">
    <property type="term" value="F:transcription cis-regulatory region binding"/>
    <property type="evidence" value="ECO:0007669"/>
    <property type="project" value="TreeGrafter"/>
</dbReference>
<sequence length="294" mass="32382">MLLEQLKTFTEVAERRNFTKAGEKLNLAQPTVSLHIRQLEEEFGTPLFIRSGRQFSITPGGKLLYERAKQLLALAEETKEDMMRQSGELTGTLKVAASYTIGESVLPRMLENLLANHPKLEVDISINNTEEVEAKVRELRCDVGCIEGTVRLEGLSAVPFMEDELIVVCGPGHPLAKKRDPRAADLQKARWITREEGSGTREHTDHLLRSLGHVKPRRMTIGSNGGVLQAVTAGLGIAAVSVHAAKDGLETGRLVRLDTGLPPQHRTFSVLHVPVMAERAAVAAFLSIFQQESR</sequence>
<keyword evidence="3 7" id="KW-0238">DNA-binding</keyword>
<dbReference type="Pfam" id="PF00126">
    <property type="entry name" value="HTH_1"/>
    <property type="match status" value="1"/>
</dbReference>
<dbReference type="PANTHER" id="PTHR30126:SF39">
    <property type="entry name" value="HTH-TYPE TRANSCRIPTIONAL REGULATOR CYSL"/>
    <property type="match status" value="1"/>
</dbReference>
<dbReference type="RefSeq" id="WP_092094090.1">
    <property type="nucleotide sequence ID" value="NZ_FNAR01000002.1"/>
</dbReference>
<evidence type="ECO:0000313" key="9">
    <source>
        <dbReference type="Proteomes" id="UP000272481"/>
    </source>
</evidence>
<proteinExistence type="inferred from homology"/>
<gene>
    <name evidence="6" type="ORF">EJA12_02515</name>
    <name evidence="7" type="ORF">SAMN04488126_10262</name>
</gene>
<evidence type="ECO:0000313" key="6">
    <source>
        <dbReference type="EMBL" id="RSK36640.1"/>
    </source>
</evidence>
<keyword evidence="9" id="KW-1185">Reference proteome</keyword>
<evidence type="ECO:0000259" key="5">
    <source>
        <dbReference type="PROSITE" id="PS50931"/>
    </source>
</evidence>
<dbReference type="Pfam" id="PF03466">
    <property type="entry name" value="LysR_substrate"/>
    <property type="match status" value="1"/>
</dbReference>